<dbReference type="PRINTS" id="PR00420">
    <property type="entry name" value="RNGMNOXGNASE"/>
</dbReference>
<dbReference type="EMBL" id="CP016537">
    <property type="protein sequence ID" value="ANU13340.1"/>
    <property type="molecule type" value="Genomic_DNA"/>
</dbReference>
<dbReference type="SUPFAM" id="SSF51905">
    <property type="entry name" value="FAD/NAD(P)-binding domain"/>
    <property type="match status" value="1"/>
</dbReference>
<proteinExistence type="predicted"/>
<evidence type="ECO:0000259" key="4">
    <source>
        <dbReference type="Pfam" id="PF01494"/>
    </source>
</evidence>
<dbReference type="Gene3D" id="3.30.70.2450">
    <property type="match status" value="1"/>
</dbReference>
<evidence type="ECO:0000313" key="5">
    <source>
        <dbReference type="EMBL" id="ANU13340.1"/>
    </source>
</evidence>
<keyword evidence="6" id="KW-1185">Reference proteome</keyword>
<evidence type="ECO:0000256" key="3">
    <source>
        <dbReference type="ARBA" id="ARBA00022827"/>
    </source>
</evidence>
<protein>
    <recommendedName>
        <fullName evidence="4">FAD-binding domain-containing protein</fullName>
    </recommendedName>
</protein>
<dbReference type="STRING" id="1215089.BBI08_05590"/>
<sequence>MDILKRSTQVLIVGAGPTGLLAAIELVKRGISCIIIEKKEERSPFSKALGLHARTLETLELMGLADLFLEKGYPVTGSRLHFGIGKPSKLDFSQLDTPFPYVLVLPQYDTEEILENHLEQLGVEVERHSELIDLEINSEGALAVVNRNGHREQIQANYVLSCDGAHSKVREILKVPFEGNKENMIFFLADAKIKQFNSKGYMNVFMANRGMLFLLPFKNHYTRVIAVDLAKQNRPHSSELSLQELQDSVNNIAPGITLADPVWLSQFGTSHRLVPNYRHGNVFFIGDAAHIHNPAGGQGMNLGLQDVLNLVWKLEFVIKGYSHDSILNTYHEERHFIASQVISATSKMMHVVTLPSPILKRARRIVGKSATSLNAIKNFAVKGLTELKFNYRHSSQAINHYDKRLRKNALQAGDRVPDAYLFSGHSPQLNLFSILKQHPFTCFIYANHINDSNFDQAKKVSKQFQNEFGDLVRTYYILQNGAPSRDENLSTLIDVKNELQKKIGLTDGSIIVFRQDGIVAFHQKHIDLEQCSEKLRFWMLQRSLG</sequence>
<evidence type="ECO:0000256" key="1">
    <source>
        <dbReference type="ARBA" id="ARBA00001974"/>
    </source>
</evidence>
<dbReference type="AlphaFoldDB" id="A0A1C7DP21"/>
<keyword evidence="3" id="KW-0274">FAD</keyword>
<keyword evidence="2" id="KW-0285">Flavoprotein</keyword>
<dbReference type="PANTHER" id="PTHR43004:SF19">
    <property type="entry name" value="BINDING MONOOXYGENASE, PUTATIVE (JCVI)-RELATED"/>
    <property type="match status" value="1"/>
</dbReference>
<dbReference type="OrthoDB" id="9766816at2"/>
<feature type="domain" description="FAD-binding" evidence="4">
    <location>
        <begin position="8"/>
        <end position="344"/>
    </location>
</feature>
<reference evidence="5" key="1">
    <citation type="submission" date="2016-10" db="EMBL/GenBank/DDBJ databases">
        <authorList>
            <person name="de Groot N.N."/>
        </authorList>
    </citation>
    <scope>NUCLEOTIDE SEQUENCE</scope>
    <source>
        <strain evidence="5">DSM 24743</strain>
    </source>
</reference>
<dbReference type="KEGG" id="phc:BBI08_05590"/>
<dbReference type="PANTHER" id="PTHR43004">
    <property type="entry name" value="TRK SYSTEM POTASSIUM UPTAKE PROTEIN"/>
    <property type="match status" value="1"/>
</dbReference>
<comment type="cofactor">
    <cofactor evidence="1">
        <name>FAD</name>
        <dbReference type="ChEBI" id="CHEBI:57692"/>
    </cofactor>
</comment>
<dbReference type="RefSeq" id="WP_008497744.1">
    <property type="nucleotide sequence ID" value="NZ_CP016537.2"/>
</dbReference>
<dbReference type="GO" id="GO:0071949">
    <property type="term" value="F:FAD binding"/>
    <property type="evidence" value="ECO:0007669"/>
    <property type="project" value="InterPro"/>
</dbReference>
<dbReference type="GO" id="GO:0016709">
    <property type="term" value="F:oxidoreductase activity, acting on paired donors, with incorporation or reduction of molecular oxygen, NAD(P)H as one donor, and incorporation of one atom of oxygen"/>
    <property type="evidence" value="ECO:0007669"/>
    <property type="project" value="UniProtKB-ARBA"/>
</dbReference>
<dbReference type="InterPro" id="IPR002938">
    <property type="entry name" value="FAD-bd"/>
</dbReference>
<dbReference type="Gene3D" id="3.50.50.60">
    <property type="entry name" value="FAD/NAD(P)-binding domain"/>
    <property type="match status" value="1"/>
</dbReference>
<dbReference type="Proteomes" id="UP000092687">
    <property type="component" value="Chromosome"/>
</dbReference>
<gene>
    <name evidence="5" type="ORF">BBI08_05590</name>
</gene>
<organism evidence="5 6">
    <name type="scientific">Planococcus halocryophilus</name>
    <dbReference type="NCBI Taxonomy" id="1215089"/>
    <lineage>
        <taxon>Bacteria</taxon>
        <taxon>Bacillati</taxon>
        <taxon>Bacillota</taxon>
        <taxon>Bacilli</taxon>
        <taxon>Bacillales</taxon>
        <taxon>Caryophanaceae</taxon>
        <taxon>Planococcus</taxon>
    </lineage>
</organism>
<dbReference type="InterPro" id="IPR036188">
    <property type="entry name" value="FAD/NAD-bd_sf"/>
</dbReference>
<evidence type="ECO:0000313" key="6">
    <source>
        <dbReference type="Proteomes" id="UP000092687"/>
    </source>
</evidence>
<accession>A0A1C7DP21</accession>
<dbReference type="Pfam" id="PF01494">
    <property type="entry name" value="FAD_binding_3"/>
    <property type="match status" value="1"/>
</dbReference>
<dbReference type="InterPro" id="IPR050641">
    <property type="entry name" value="RIFMO-like"/>
</dbReference>
<name>A0A1C7DP21_9BACL</name>
<evidence type="ECO:0000256" key="2">
    <source>
        <dbReference type="ARBA" id="ARBA00022630"/>
    </source>
</evidence>